<dbReference type="Pfam" id="PF00201">
    <property type="entry name" value="UDPGT"/>
    <property type="match status" value="1"/>
</dbReference>
<evidence type="ECO:0000313" key="2">
    <source>
        <dbReference type="EMBL" id="WMV15051.1"/>
    </source>
</evidence>
<accession>A0AAF0TDL5</accession>
<dbReference type="PANTHER" id="PTHR48044">
    <property type="entry name" value="GLYCOSYLTRANSFERASE"/>
    <property type="match status" value="1"/>
</dbReference>
<dbReference type="GO" id="GO:1901135">
    <property type="term" value="P:carbohydrate derivative metabolic process"/>
    <property type="evidence" value="ECO:0007669"/>
    <property type="project" value="UniProtKB-ARBA"/>
</dbReference>
<reference evidence="2" key="1">
    <citation type="submission" date="2023-08" db="EMBL/GenBank/DDBJ databases">
        <title>A de novo genome assembly of Solanum verrucosum Schlechtendal, a Mexican diploid species geographically isolated from the other diploid A-genome species in potato relatives.</title>
        <authorList>
            <person name="Hosaka K."/>
        </authorList>
    </citation>
    <scope>NUCLEOTIDE SEQUENCE</scope>
    <source>
        <tissue evidence="2">Young leaves</tissue>
    </source>
</reference>
<dbReference type="InterPro" id="IPR002213">
    <property type="entry name" value="UDP_glucos_trans"/>
</dbReference>
<keyword evidence="3" id="KW-1185">Reference proteome</keyword>
<dbReference type="EMBL" id="CP133613">
    <property type="protein sequence ID" value="WMV15051.1"/>
    <property type="molecule type" value="Genomic_DNA"/>
</dbReference>
<dbReference type="AlphaFoldDB" id="A0AAF0TDL5"/>
<dbReference type="GO" id="GO:0008194">
    <property type="term" value="F:UDP-glycosyltransferase activity"/>
    <property type="evidence" value="ECO:0007669"/>
    <property type="project" value="InterPro"/>
</dbReference>
<evidence type="ECO:0000256" key="1">
    <source>
        <dbReference type="ARBA" id="ARBA00022679"/>
    </source>
</evidence>
<keyword evidence="1" id="KW-0808">Transferase</keyword>
<dbReference type="Gene3D" id="3.40.50.2000">
    <property type="entry name" value="Glycogen Phosphorylase B"/>
    <property type="match status" value="1"/>
</dbReference>
<proteinExistence type="predicted"/>
<organism evidence="2 3">
    <name type="scientific">Solanum verrucosum</name>
    <dbReference type="NCBI Taxonomy" id="315347"/>
    <lineage>
        <taxon>Eukaryota</taxon>
        <taxon>Viridiplantae</taxon>
        <taxon>Streptophyta</taxon>
        <taxon>Embryophyta</taxon>
        <taxon>Tracheophyta</taxon>
        <taxon>Spermatophyta</taxon>
        <taxon>Magnoliopsida</taxon>
        <taxon>eudicotyledons</taxon>
        <taxon>Gunneridae</taxon>
        <taxon>Pentapetalae</taxon>
        <taxon>asterids</taxon>
        <taxon>lamiids</taxon>
        <taxon>Solanales</taxon>
        <taxon>Solanaceae</taxon>
        <taxon>Solanoideae</taxon>
        <taxon>Solaneae</taxon>
        <taxon>Solanum</taxon>
    </lineage>
</organism>
<dbReference type="SUPFAM" id="SSF53756">
    <property type="entry name" value="UDP-Glycosyltransferase/glycogen phosphorylase"/>
    <property type="match status" value="1"/>
</dbReference>
<dbReference type="Proteomes" id="UP001234989">
    <property type="component" value="Chromosome 2"/>
</dbReference>
<dbReference type="PANTHER" id="PTHR48044:SF45">
    <property type="entry name" value="GLYCOSYLTRANSFERASE"/>
    <property type="match status" value="1"/>
</dbReference>
<protein>
    <submittedName>
        <fullName evidence="2">Uncharacterized protein</fullName>
    </submittedName>
</protein>
<gene>
    <name evidence="2" type="ORF">MTR67_008436</name>
</gene>
<sequence length="124" mass="14494">MEEVAYGLELSNVHFIWVVRFSKEEQVVSLEDVLPQGFLKRNIGEKGRIIECWAPQTTILKHPSIGAFLTHCGWNSTLEAIEFGVPIIALPIRGVFRISARWVHDFEKLYLKYTFDRFDFYFLI</sequence>
<evidence type="ECO:0000313" key="3">
    <source>
        <dbReference type="Proteomes" id="UP001234989"/>
    </source>
</evidence>
<name>A0AAF0TDL5_SOLVR</name>